<dbReference type="Gene3D" id="3.30.2010.10">
    <property type="entry name" value="Metalloproteases ('zincins'), catalytic domain"/>
    <property type="match status" value="1"/>
</dbReference>
<evidence type="ECO:0000256" key="13">
    <source>
        <dbReference type="RuleBase" id="RU003983"/>
    </source>
</evidence>
<dbReference type="InterPro" id="IPR001915">
    <property type="entry name" value="Peptidase_M48"/>
</dbReference>
<comment type="subcellular location">
    <subcellularLocation>
        <location evidence="1">Endoplasmic reticulum membrane</location>
        <topology evidence="1">Multi-pass membrane protein</topology>
    </subcellularLocation>
</comment>
<dbReference type="Pfam" id="PF16491">
    <property type="entry name" value="Peptidase_M48_N"/>
    <property type="match status" value="1"/>
</dbReference>
<name>A0A0D6EW82_9PROT</name>
<feature type="transmembrane region" description="Helical" evidence="14">
    <location>
        <begin position="146"/>
        <end position="168"/>
    </location>
</feature>
<gene>
    <name evidence="17" type="ORF">BN1208_0824</name>
</gene>
<feature type="binding site" evidence="12">
    <location>
        <position position="277"/>
    </location>
    <ligand>
        <name>Zn(2+)</name>
        <dbReference type="ChEBI" id="CHEBI:29105"/>
        <note>catalytic</note>
    </ligand>
</feature>
<dbReference type="KEGG" id="mbat:BN1208_0824"/>
<feature type="transmembrane region" description="Helical" evidence="14">
    <location>
        <begin position="70"/>
        <end position="91"/>
    </location>
</feature>
<dbReference type="OrthoDB" id="9781930at2"/>
<protein>
    <submittedName>
        <fullName evidence="17">Ste24 endopeptidase</fullName>
        <ecNumber evidence="17">3.4.24.84</ecNumber>
    </submittedName>
</protein>
<evidence type="ECO:0000256" key="10">
    <source>
        <dbReference type="ARBA" id="ARBA00023136"/>
    </source>
</evidence>
<dbReference type="AlphaFoldDB" id="A0A0D6EW82"/>
<keyword evidence="3 14" id="KW-0812">Transmembrane</keyword>
<evidence type="ECO:0000256" key="2">
    <source>
        <dbReference type="ARBA" id="ARBA00022670"/>
    </source>
</evidence>
<feature type="binding site" evidence="12">
    <location>
        <position position="281"/>
    </location>
    <ligand>
        <name>Zn(2+)</name>
        <dbReference type="ChEBI" id="CHEBI:29105"/>
        <note>catalytic</note>
    </ligand>
</feature>
<evidence type="ECO:0000256" key="9">
    <source>
        <dbReference type="ARBA" id="ARBA00023049"/>
    </source>
</evidence>
<comment type="similarity">
    <text evidence="13">Belongs to the peptidase M48 family.</text>
</comment>
<dbReference type="PANTHER" id="PTHR10120">
    <property type="entry name" value="CAAX PRENYL PROTEASE 1"/>
    <property type="match status" value="1"/>
</dbReference>
<evidence type="ECO:0000256" key="3">
    <source>
        <dbReference type="ARBA" id="ARBA00022692"/>
    </source>
</evidence>
<evidence type="ECO:0000313" key="17">
    <source>
        <dbReference type="EMBL" id="CEZ19709.1"/>
    </source>
</evidence>
<feature type="transmembrane region" description="Helical" evidence="14">
    <location>
        <begin position="291"/>
        <end position="308"/>
    </location>
</feature>
<dbReference type="EMBL" id="LN827929">
    <property type="protein sequence ID" value="CEZ19709.1"/>
    <property type="molecule type" value="Genomic_DNA"/>
</dbReference>
<feature type="transmembrane region" description="Helical" evidence="14">
    <location>
        <begin position="174"/>
        <end position="194"/>
    </location>
</feature>
<dbReference type="InterPro" id="IPR032456">
    <property type="entry name" value="Peptidase_M48_N"/>
</dbReference>
<keyword evidence="5 13" id="KW-0378">Hydrolase</keyword>
<evidence type="ECO:0000256" key="14">
    <source>
        <dbReference type="SAM" id="Phobius"/>
    </source>
</evidence>
<feature type="domain" description="CAAX prenyl protease 1 N-terminal" evidence="16">
    <location>
        <begin position="30"/>
        <end position="204"/>
    </location>
</feature>
<dbReference type="InterPro" id="IPR027057">
    <property type="entry name" value="CAXX_Prtase_1"/>
</dbReference>
<evidence type="ECO:0000256" key="12">
    <source>
        <dbReference type="PIRSR" id="PIRSR627057-2"/>
    </source>
</evidence>
<evidence type="ECO:0000256" key="5">
    <source>
        <dbReference type="ARBA" id="ARBA00022801"/>
    </source>
</evidence>
<keyword evidence="6" id="KW-0256">Endoplasmic reticulum</keyword>
<keyword evidence="7 12" id="KW-0862">Zinc</keyword>
<feature type="transmembrane region" description="Helical" evidence="14">
    <location>
        <begin position="6"/>
        <end position="25"/>
    </location>
</feature>
<proteinExistence type="inferred from homology"/>
<organism evidence="17 18">
    <name type="scientific">Candidatus Methylopumilus planktonicus</name>
    <dbReference type="NCBI Taxonomy" id="1581557"/>
    <lineage>
        <taxon>Bacteria</taxon>
        <taxon>Pseudomonadati</taxon>
        <taxon>Pseudomonadota</taxon>
        <taxon>Betaproteobacteria</taxon>
        <taxon>Nitrosomonadales</taxon>
        <taxon>Methylophilaceae</taxon>
        <taxon>Candidatus Methylopumilus</taxon>
    </lineage>
</organism>
<feature type="active site" evidence="11">
    <location>
        <position position="278"/>
    </location>
</feature>
<dbReference type="GO" id="GO:0046872">
    <property type="term" value="F:metal ion binding"/>
    <property type="evidence" value="ECO:0007669"/>
    <property type="project" value="UniProtKB-KW"/>
</dbReference>
<dbReference type="Pfam" id="PF01435">
    <property type="entry name" value="Peptidase_M48"/>
    <property type="match status" value="1"/>
</dbReference>
<evidence type="ECO:0000313" key="18">
    <source>
        <dbReference type="Proteomes" id="UP000064007"/>
    </source>
</evidence>
<evidence type="ECO:0000259" key="16">
    <source>
        <dbReference type="Pfam" id="PF16491"/>
    </source>
</evidence>
<dbReference type="FunFam" id="3.30.2010.10:FF:000002">
    <property type="entry name" value="CAAX prenyl protease"/>
    <property type="match status" value="1"/>
</dbReference>
<evidence type="ECO:0000256" key="8">
    <source>
        <dbReference type="ARBA" id="ARBA00022989"/>
    </source>
</evidence>
<keyword evidence="9 13" id="KW-0482">Metalloprotease</keyword>
<keyword evidence="10 14" id="KW-0472">Membrane</keyword>
<keyword evidence="8 14" id="KW-1133">Transmembrane helix</keyword>
<feature type="domain" description="Peptidase M48" evidence="15">
    <location>
        <begin position="207"/>
        <end position="409"/>
    </location>
</feature>
<feature type="binding site" evidence="12">
    <location>
        <position position="355"/>
    </location>
    <ligand>
        <name>Zn(2+)</name>
        <dbReference type="ChEBI" id="CHEBI:29105"/>
        <note>catalytic</note>
    </ligand>
</feature>
<feature type="active site" description="Proton donor" evidence="11">
    <location>
        <position position="359"/>
    </location>
</feature>
<dbReference type="CDD" id="cd07343">
    <property type="entry name" value="M48A_Zmpste24p_like"/>
    <property type="match status" value="1"/>
</dbReference>
<comment type="cofactor">
    <cofactor evidence="12 13">
        <name>Zn(2+)</name>
        <dbReference type="ChEBI" id="CHEBI:29105"/>
    </cofactor>
    <text evidence="12 13">Binds 1 zinc ion per subunit.</text>
</comment>
<evidence type="ECO:0000256" key="6">
    <source>
        <dbReference type="ARBA" id="ARBA00022824"/>
    </source>
</evidence>
<evidence type="ECO:0000259" key="15">
    <source>
        <dbReference type="Pfam" id="PF01435"/>
    </source>
</evidence>
<sequence>MDEILRNAFIAVLTLSTGIHLWLAIRHINFISDHKNKVPDAFKKNITLKDHQKAAHYAIAKSELGSKDTIVQASFLILLTLGGLISGISHLFDSISSPLLKDIALILSVMFLSSLIDLPFSYYKTFKIDEAFGFNRMTKKLFFSDLYKQMILVLCLGLPILFVALWMLQNAGAYWWFYLWAVWSLFNLLILAIYPTWIAPFFNKFLPLKDKTLKTKIIALLKKCGFKSQGLFVMDGSARSNHGNAYFTGFGKNKRIVFFDTLLERLNHNEIEAVLAHELGHFHHNHVKKRIVMMLLVSFIGLAILGYLKDQLWFYNALGIAEPTNGSALLLFMLVGPTFIFFIRPIMAFYSRQNEFEADRYAKTHSSAKYLKESLVKLYRDNASTLTPDPLYSAFYDSHPPALQRIARL</sequence>
<feature type="transmembrane region" description="Helical" evidence="14">
    <location>
        <begin position="103"/>
        <end position="125"/>
    </location>
</feature>
<dbReference type="HOGENOM" id="CLU_025947_1_0_4"/>
<feature type="transmembrane region" description="Helical" evidence="14">
    <location>
        <begin position="328"/>
        <end position="350"/>
    </location>
</feature>
<dbReference type="GO" id="GO:0004222">
    <property type="term" value="F:metalloendopeptidase activity"/>
    <property type="evidence" value="ECO:0007669"/>
    <property type="project" value="InterPro"/>
</dbReference>
<evidence type="ECO:0000256" key="7">
    <source>
        <dbReference type="ARBA" id="ARBA00022833"/>
    </source>
</evidence>
<dbReference type="RefSeq" id="WP_046488155.1">
    <property type="nucleotide sequence ID" value="NZ_LN827929.1"/>
</dbReference>
<keyword evidence="4 12" id="KW-0479">Metal-binding</keyword>
<evidence type="ECO:0000256" key="1">
    <source>
        <dbReference type="ARBA" id="ARBA00004477"/>
    </source>
</evidence>
<reference evidence="18" key="1">
    <citation type="submission" date="2014-12" db="EMBL/GenBank/DDBJ databases">
        <authorList>
            <person name="Salcher M.M."/>
        </authorList>
    </citation>
    <scope>NUCLEOTIDE SEQUENCE [LARGE SCALE GENOMIC DNA]</scope>
    <source>
        <strain evidence="18">MMS-10A-171</strain>
    </source>
</reference>
<dbReference type="EC" id="3.4.24.84" evidence="17"/>
<keyword evidence="18" id="KW-1185">Reference proteome</keyword>
<dbReference type="GO" id="GO:0071586">
    <property type="term" value="P:CAAX-box protein processing"/>
    <property type="evidence" value="ECO:0007669"/>
    <property type="project" value="InterPro"/>
</dbReference>
<dbReference type="STRING" id="1581557.BN1208_0824"/>
<keyword evidence="2 13" id="KW-0645">Protease</keyword>
<dbReference type="Proteomes" id="UP000064007">
    <property type="component" value="Chromosome 1"/>
</dbReference>
<evidence type="ECO:0000256" key="4">
    <source>
        <dbReference type="ARBA" id="ARBA00022723"/>
    </source>
</evidence>
<evidence type="ECO:0000256" key="11">
    <source>
        <dbReference type="PIRSR" id="PIRSR627057-1"/>
    </source>
</evidence>
<accession>A0A0D6EW82</accession>